<keyword evidence="3" id="KW-1185">Reference proteome</keyword>
<evidence type="ECO:0000256" key="1">
    <source>
        <dbReference type="SAM" id="Phobius"/>
    </source>
</evidence>
<dbReference type="EMBL" id="JSYL01000004">
    <property type="protein sequence ID" value="KIA89065.1"/>
    <property type="molecule type" value="Genomic_DNA"/>
</dbReference>
<evidence type="ECO:0000313" key="3">
    <source>
        <dbReference type="Proteomes" id="UP000031473"/>
    </source>
</evidence>
<reference evidence="2 3" key="1">
    <citation type="submission" date="2014-10" db="EMBL/GenBank/DDBJ databases">
        <title>Kaistella jeonii genome.</title>
        <authorList>
            <person name="Clayton J.T."/>
            <person name="Newman J.D."/>
        </authorList>
    </citation>
    <scope>NUCLEOTIDE SEQUENCE [LARGE SCALE GENOMIC DNA]</scope>
    <source>
        <strain evidence="2 3">DSM 17048</strain>
    </source>
</reference>
<organism evidence="2 3">
    <name type="scientific">Kaistella jeonii</name>
    <dbReference type="NCBI Taxonomy" id="266749"/>
    <lineage>
        <taxon>Bacteria</taxon>
        <taxon>Pseudomonadati</taxon>
        <taxon>Bacteroidota</taxon>
        <taxon>Flavobacteriia</taxon>
        <taxon>Flavobacteriales</taxon>
        <taxon>Weeksellaceae</taxon>
        <taxon>Chryseobacterium group</taxon>
        <taxon>Kaistella</taxon>
    </lineage>
</organism>
<gene>
    <name evidence="2" type="ORF">OA86_08310</name>
</gene>
<keyword evidence="1" id="KW-0472">Membrane</keyword>
<dbReference type="RefSeq" id="WP_039351619.1">
    <property type="nucleotide sequence ID" value="NZ_FOLA01000004.1"/>
</dbReference>
<dbReference type="OrthoDB" id="1448612at2"/>
<sequence>MQLFYKIFLALFVIFIGFNLYVIEWDLGFWNEENAKFIFSGSAAVLGIIVVLVLNTMSRLAVVKK</sequence>
<proteinExistence type="predicted"/>
<feature type="transmembrane region" description="Helical" evidence="1">
    <location>
        <begin position="37"/>
        <end position="57"/>
    </location>
</feature>
<name>A0A0C1D5P7_9FLAO</name>
<keyword evidence="1" id="KW-0812">Transmembrane</keyword>
<dbReference type="Proteomes" id="UP000031473">
    <property type="component" value="Unassembled WGS sequence"/>
</dbReference>
<evidence type="ECO:0000313" key="2">
    <source>
        <dbReference type="EMBL" id="KIA89065.1"/>
    </source>
</evidence>
<dbReference type="STRING" id="266749.SAMN05421876_10497"/>
<keyword evidence="1" id="KW-1133">Transmembrane helix</keyword>
<dbReference type="AlphaFoldDB" id="A0A0C1D5P7"/>
<protein>
    <submittedName>
        <fullName evidence="2">Uncharacterized protein</fullName>
    </submittedName>
</protein>
<comment type="caution">
    <text evidence="2">The sequence shown here is derived from an EMBL/GenBank/DDBJ whole genome shotgun (WGS) entry which is preliminary data.</text>
</comment>
<accession>A0A0C1D5P7</accession>
<feature type="transmembrane region" description="Helical" evidence="1">
    <location>
        <begin position="7"/>
        <end position="25"/>
    </location>
</feature>